<evidence type="ECO:0000256" key="6">
    <source>
        <dbReference type="ARBA" id="ARBA00023136"/>
    </source>
</evidence>
<accession>A0A4P8XSA1</accession>
<keyword evidence="5" id="KW-0418">Kinase</keyword>
<dbReference type="PROSITE" id="PS50885">
    <property type="entry name" value="HAMP"/>
    <property type="match status" value="1"/>
</dbReference>
<organism evidence="9 10">
    <name type="scientific">Paenibacillus algicola</name>
    <dbReference type="NCBI Taxonomy" id="2565926"/>
    <lineage>
        <taxon>Bacteria</taxon>
        <taxon>Bacillati</taxon>
        <taxon>Bacillota</taxon>
        <taxon>Bacilli</taxon>
        <taxon>Bacillales</taxon>
        <taxon>Paenibacillaceae</taxon>
        <taxon>Paenibacillus</taxon>
    </lineage>
</organism>
<name>A0A4P8XSA1_9BACL</name>
<keyword evidence="6 7" id="KW-0472">Membrane</keyword>
<feature type="transmembrane region" description="Helical" evidence="7">
    <location>
        <begin position="12"/>
        <end position="31"/>
    </location>
</feature>
<evidence type="ECO:0000313" key="9">
    <source>
        <dbReference type="EMBL" id="QCT04771.1"/>
    </source>
</evidence>
<dbReference type="InterPro" id="IPR003594">
    <property type="entry name" value="HATPase_dom"/>
</dbReference>
<dbReference type="Proteomes" id="UP000300879">
    <property type="component" value="Chromosome"/>
</dbReference>
<reference evidence="9 10" key="1">
    <citation type="submission" date="2019-05" db="EMBL/GenBank/DDBJ databases">
        <authorList>
            <person name="Chen C."/>
        </authorList>
    </citation>
    <scope>NUCLEOTIDE SEQUENCE [LARGE SCALE GENOMIC DNA]</scope>
    <source>
        <strain evidence="9 10">HB172198</strain>
    </source>
</reference>
<dbReference type="SMART" id="SM00304">
    <property type="entry name" value="HAMP"/>
    <property type="match status" value="1"/>
</dbReference>
<dbReference type="InterPro" id="IPR003660">
    <property type="entry name" value="HAMP_dom"/>
</dbReference>
<dbReference type="Gene3D" id="3.30.565.10">
    <property type="entry name" value="Histidine kinase-like ATPase, C-terminal domain"/>
    <property type="match status" value="1"/>
</dbReference>
<evidence type="ECO:0000256" key="1">
    <source>
        <dbReference type="ARBA" id="ARBA00004651"/>
    </source>
</evidence>
<dbReference type="CDD" id="cd06225">
    <property type="entry name" value="HAMP"/>
    <property type="match status" value="1"/>
</dbReference>
<keyword evidence="2" id="KW-1003">Cell membrane</keyword>
<evidence type="ECO:0000256" key="2">
    <source>
        <dbReference type="ARBA" id="ARBA00022475"/>
    </source>
</evidence>
<evidence type="ECO:0000256" key="3">
    <source>
        <dbReference type="ARBA" id="ARBA00022553"/>
    </source>
</evidence>
<feature type="transmembrane region" description="Helical" evidence="7">
    <location>
        <begin position="295"/>
        <end position="317"/>
    </location>
</feature>
<dbReference type="KEGG" id="palo:E6C60_4066"/>
<dbReference type="Pfam" id="PF02518">
    <property type="entry name" value="HATPase_c"/>
    <property type="match status" value="1"/>
</dbReference>
<dbReference type="Pfam" id="PF00672">
    <property type="entry name" value="HAMP"/>
    <property type="match status" value="1"/>
</dbReference>
<evidence type="ECO:0000313" key="10">
    <source>
        <dbReference type="Proteomes" id="UP000300879"/>
    </source>
</evidence>
<dbReference type="EMBL" id="CP040396">
    <property type="protein sequence ID" value="QCT04771.1"/>
    <property type="molecule type" value="Genomic_DNA"/>
</dbReference>
<dbReference type="SUPFAM" id="SSF55874">
    <property type="entry name" value="ATPase domain of HSP90 chaperone/DNA topoisomerase II/histidine kinase"/>
    <property type="match status" value="1"/>
</dbReference>
<keyword evidence="7" id="KW-0812">Transmembrane</keyword>
<dbReference type="Gene3D" id="6.10.340.10">
    <property type="match status" value="1"/>
</dbReference>
<keyword evidence="3" id="KW-0597">Phosphoprotein</keyword>
<dbReference type="PANTHER" id="PTHR34220:SF7">
    <property type="entry name" value="SENSOR HISTIDINE KINASE YPDA"/>
    <property type="match status" value="1"/>
</dbReference>
<evidence type="ECO:0000256" key="7">
    <source>
        <dbReference type="SAM" id="Phobius"/>
    </source>
</evidence>
<dbReference type="Pfam" id="PF06580">
    <property type="entry name" value="His_kinase"/>
    <property type="match status" value="1"/>
</dbReference>
<evidence type="ECO:0000256" key="5">
    <source>
        <dbReference type="ARBA" id="ARBA00022777"/>
    </source>
</evidence>
<feature type="domain" description="HAMP" evidence="8">
    <location>
        <begin position="314"/>
        <end position="366"/>
    </location>
</feature>
<proteinExistence type="predicted"/>
<dbReference type="InterPro" id="IPR010559">
    <property type="entry name" value="Sig_transdc_His_kin_internal"/>
</dbReference>
<gene>
    <name evidence="9" type="ORF">E6C60_4066</name>
</gene>
<sequence>MWLQKSLQSKLLLGMIVCAIIPLTISIIISYRTTSNSVQSQIVDINQQAMDSSTYYVKRYLDNLDQITLSFYFDPVLMGYLRSPSSADYAERMYISNQVYSISKERPEFRAVRFASSQTGEVYSDSAFLRLGEGDPPGSISTPEDDQAGWGETYGYEVVTMNGERLLAFHKPIIDYPRTHLLGILTIYIGPDELGQLVRPGEVSTTEGEQVFLLIRRDHELLYASQEGQESLLGLEMDPAPWNGDKGYVQGKWAGQEGVLVYVTDDYKGMPLTLVKYIPSAVMHEAANEALRKSLAIPLMMTLLVLLCSSLLSYMFMTPIKRLVRSIAQVQAGNFDMQPIPARQDELGVLEHRFQSMVRGLDDLMNREYRHRLELTTAHLKMLQAQINPHFLYNSLQSIGTLALRQGAPEVNEKIAELGYILRYSMDLKTESVPLHKEIEHIENYMSLQLGRFRDRLSYELSCPPEALSILVPKMILQPLVENSIVHGMEKGTGRGAIHMVMELKAEALIISVMDNGKGIEASVLEGLQREYGGRQPTSGKESGIGLINVLERLRLRYGSQFTWEIRSIPYEETIIQLHIPLEERKDMQPAASAQEVHSV</sequence>
<evidence type="ECO:0000259" key="8">
    <source>
        <dbReference type="PROSITE" id="PS50885"/>
    </source>
</evidence>
<dbReference type="GO" id="GO:0005886">
    <property type="term" value="C:plasma membrane"/>
    <property type="evidence" value="ECO:0007669"/>
    <property type="project" value="UniProtKB-SubCell"/>
</dbReference>
<keyword evidence="7" id="KW-1133">Transmembrane helix</keyword>
<dbReference type="PANTHER" id="PTHR34220">
    <property type="entry name" value="SENSOR HISTIDINE KINASE YPDA"/>
    <property type="match status" value="1"/>
</dbReference>
<dbReference type="InterPro" id="IPR036890">
    <property type="entry name" value="HATPase_C_sf"/>
</dbReference>
<evidence type="ECO:0000256" key="4">
    <source>
        <dbReference type="ARBA" id="ARBA00022679"/>
    </source>
</evidence>
<protein>
    <recommendedName>
        <fullName evidence="8">HAMP domain-containing protein</fullName>
    </recommendedName>
</protein>
<comment type="subcellular location">
    <subcellularLocation>
        <location evidence="1">Cell membrane</location>
        <topology evidence="1">Multi-pass membrane protein</topology>
    </subcellularLocation>
</comment>
<dbReference type="RefSeq" id="WP_175415377.1">
    <property type="nucleotide sequence ID" value="NZ_CP040396.1"/>
</dbReference>
<dbReference type="GO" id="GO:0000155">
    <property type="term" value="F:phosphorelay sensor kinase activity"/>
    <property type="evidence" value="ECO:0007669"/>
    <property type="project" value="InterPro"/>
</dbReference>
<keyword evidence="10" id="KW-1185">Reference proteome</keyword>
<keyword evidence="4" id="KW-0808">Transferase</keyword>
<dbReference type="AlphaFoldDB" id="A0A4P8XSA1"/>
<dbReference type="SUPFAM" id="SSF158472">
    <property type="entry name" value="HAMP domain-like"/>
    <property type="match status" value="1"/>
</dbReference>
<dbReference type="InterPro" id="IPR050640">
    <property type="entry name" value="Bact_2-comp_sensor_kinase"/>
</dbReference>